<dbReference type="EMBL" id="CAJMWV010001066">
    <property type="protein sequence ID" value="CAE6425560.1"/>
    <property type="molecule type" value="Genomic_DNA"/>
</dbReference>
<feature type="domain" description="C3H1-type" evidence="6">
    <location>
        <begin position="93"/>
        <end position="120"/>
    </location>
</feature>
<dbReference type="AlphaFoldDB" id="A0A8H3AET6"/>
<evidence type="ECO:0000256" key="4">
    <source>
        <dbReference type="PROSITE-ProRule" id="PRU00723"/>
    </source>
</evidence>
<dbReference type="Pfam" id="PF16543">
    <property type="entry name" value="DFRP_C"/>
    <property type="match status" value="1"/>
</dbReference>
<feature type="compositionally biased region" description="Basic and acidic residues" evidence="5">
    <location>
        <begin position="48"/>
        <end position="75"/>
    </location>
</feature>
<keyword evidence="1 4" id="KW-0479">Metal-binding</keyword>
<comment type="caution">
    <text evidence="7">The sequence shown here is derived from an EMBL/GenBank/DDBJ whole genome shotgun (WGS) entry which is preliminary data.</text>
</comment>
<dbReference type="GO" id="GO:0002181">
    <property type="term" value="P:cytoplasmic translation"/>
    <property type="evidence" value="ECO:0007669"/>
    <property type="project" value="TreeGrafter"/>
</dbReference>
<evidence type="ECO:0000259" key="6">
    <source>
        <dbReference type="PROSITE" id="PS50103"/>
    </source>
</evidence>
<keyword evidence="2 4" id="KW-0863">Zinc-finger</keyword>
<feature type="compositionally biased region" description="Low complexity" evidence="5">
    <location>
        <begin position="1"/>
        <end position="12"/>
    </location>
</feature>
<dbReference type="Gene3D" id="6.20.400.10">
    <property type="match status" value="1"/>
</dbReference>
<dbReference type="PANTHER" id="PTHR12681:SF0">
    <property type="entry name" value="ZINC FINGER CCCH DOMAIN-CONTAINING PROTEIN 15"/>
    <property type="match status" value="1"/>
</dbReference>
<feature type="zinc finger region" description="C3H1-type" evidence="4">
    <location>
        <begin position="164"/>
        <end position="201"/>
    </location>
</feature>
<evidence type="ECO:0000313" key="7">
    <source>
        <dbReference type="EMBL" id="CAE6425560.1"/>
    </source>
</evidence>
<evidence type="ECO:0000256" key="2">
    <source>
        <dbReference type="ARBA" id="ARBA00022771"/>
    </source>
</evidence>
<organism evidence="7 8">
    <name type="scientific">Rhizoctonia solani</name>
    <dbReference type="NCBI Taxonomy" id="456999"/>
    <lineage>
        <taxon>Eukaryota</taxon>
        <taxon>Fungi</taxon>
        <taxon>Dikarya</taxon>
        <taxon>Basidiomycota</taxon>
        <taxon>Agaricomycotina</taxon>
        <taxon>Agaricomycetes</taxon>
        <taxon>Cantharellales</taxon>
        <taxon>Ceratobasidiaceae</taxon>
        <taxon>Rhizoctonia</taxon>
    </lineage>
</organism>
<feature type="compositionally biased region" description="Acidic residues" evidence="5">
    <location>
        <begin position="295"/>
        <end position="304"/>
    </location>
</feature>
<evidence type="ECO:0000256" key="3">
    <source>
        <dbReference type="ARBA" id="ARBA00022833"/>
    </source>
</evidence>
<evidence type="ECO:0000256" key="5">
    <source>
        <dbReference type="SAM" id="MobiDB-lite"/>
    </source>
</evidence>
<dbReference type="Gene3D" id="4.10.1000.10">
    <property type="entry name" value="Zinc finger, CCCH-type"/>
    <property type="match status" value="1"/>
</dbReference>
<dbReference type="SMART" id="SM00356">
    <property type="entry name" value="ZnF_C3H1"/>
    <property type="match status" value="2"/>
</dbReference>
<name>A0A8H3AET6_9AGAM</name>
<proteinExistence type="predicted"/>
<dbReference type="SUPFAM" id="SSF90229">
    <property type="entry name" value="CCCH zinc finger"/>
    <property type="match status" value="1"/>
</dbReference>
<feature type="domain" description="C3H1-type" evidence="6">
    <location>
        <begin position="164"/>
        <end position="201"/>
    </location>
</feature>
<dbReference type="InterPro" id="IPR000571">
    <property type="entry name" value="Znf_CCCH"/>
</dbReference>
<feature type="compositionally biased region" description="Basic and acidic residues" evidence="5">
    <location>
        <begin position="346"/>
        <end position="355"/>
    </location>
</feature>
<evidence type="ECO:0000313" key="8">
    <source>
        <dbReference type="Proteomes" id="UP000663831"/>
    </source>
</evidence>
<keyword evidence="3 4" id="KW-0862">Zinc</keyword>
<feature type="region of interest" description="Disordered" evidence="5">
    <location>
        <begin position="1"/>
        <end position="75"/>
    </location>
</feature>
<evidence type="ECO:0000256" key="1">
    <source>
        <dbReference type="ARBA" id="ARBA00022723"/>
    </source>
</evidence>
<dbReference type="GO" id="GO:0003729">
    <property type="term" value="F:mRNA binding"/>
    <property type="evidence" value="ECO:0007669"/>
    <property type="project" value="TreeGrafter"/>
</dbReference>
<feature type="zinc finger region" description="C3H1-type" evidence="4">
    <location>
        <begin position="93"/>
        <end position="120"/>
    </location>
</feature>
<dbReference type="InterPro" id="IPR032378">
    <property type="entry name" value="ZC3H15/TMA46_C"/>
</dbReference>
<dbReference type="OrthoDB" id="278280at2759"/>
<feature type="region of interest" description="Disordered" evidence="5">
    <location>
        <begin position="295"/>
        <end position="355"/>
    </location>
</feature>
<dbReference type="InterPro" id="IPR036855">
    <property type="entry name" value="Znf_CCCH_sf"/>
</dbReference>
<sequence length="355" mass="40927">MPPKQQQKASSSKVKDDKTFGLKNKNKSAKVQKDIARIQSEQSRVGKNKQELEKEKERALRAKEKADEEKRKKEEGELLKPVQVAQKIPFGVDPKTVLCVYFKAGNCDKGNKCKFSHDRNVERKQEKKDVYSDSRDDKAEDTMDKWDQEKLQSVILSKHGNPKTTTDIVCKFFIDAIETGKFGWFWECPNGEKCMYRHALPPGFILRSEKKAAEDAAKANTISLEEFLEVERHKLGSNLTPVTPETFAVWKKTRLDRKAAQEDAMRKAKDAQAAAGKNIGMSGRDLFQYNPEWFEQDSDEEPDWDFSAYRREKQVEDDQEEQEEQEVVRKFNETNTGEEGDEESNVEDKGKQKET</sequence>
<gene>
    <name evidence="7" type="ORF">RDB_LOCUS37480</name>
</gene>
<dbReference type="Proteomes" id="UP000663831">
    <property type="component" value="Unassembled WGS sequence"/>
</dbReference>
<dbReference type="PROSITE" id="PS50103">
    <property type="entry name" value="ZF_C3H1"/>
    <property type="match status" value="2"/>
</dbReference>
<accession>A0A8H3AET6</accession>
<feature type="compositionally biased region" description="Acidic residues" evidence="5">
    <location>
        <begin position="336"/>
        <end position="345"/>
    </location>
</feature>
<dbReference type="PANTHER" id="PTHR12681">
    <property type="entry name" value="ZINC FINGER-CONTAINING PROTEIN P48ZNF"/>
    <property type="match status" value="1"/>
</dbReference>
<dbReference type="GO" id="GO:0008270">
    <property type="term" value="F:zinc ion binding"/>
    <property type="evidence" value="ECO:0007669"/>
    <property type="project" value="UniProtKB-KW"/>
</dbReference>
<dbReference type="GO" id="GO:0005829">
    <property type="term" value="C:cytosol"/>
    <property type="evidence" value="ECO:0007669"/>
    <property type="project" value="TreeGrafter"/>
</dbReference>
<protein>
    <recommendedName>
        <fullName evidence="6">C3H1-type domain-containing protein</fullName>
    </recommendedName>
</protein>
<reference evidence="7" key="1">
    <citation type="submission" date="2021-01" db="EMBL/GenBank/DDBJ databases">
        <authorList>
            <person name="Kaushik A."/>
        </authorList>
    </citation>
    <scope>NUCLEOTIDE SEQUENCE</scope>
    <source>
        <strain evidence="7">AG3-1AP</strain>
    </source>
</reference>
<dbReference type="Pfam" id="PF00642">
    <property type="entry name" value="zf-CCCH"/>
    <property type="match status" value="1"/>
</dbReference>